<evidence type="ECO:0000313" key="3">
    <source>
        <dbReference type="EMBL" id="MBT8592037.1"/>
    </source>
</evidence>
<evidence type="ECO:0000313" key="4">
    <source>
        <dbReference type="EMBL" id="RAZ42979.1"/>
    </source>
</evidence>
<dbReference type="Pfam" id="PF04430">
    <property type="entry name" value="DUF498"/>
    <property type="match status" value="1"/>
</dbReference>
<protein>
    <submittedName>
        <fullName evidence="2">Xcc1710-like domain-containing protein</fullName>
    </submittedName>
</protein>
<dbReference type="KEGG" id="poh:DPM16_05690"/>
<dbReference type="SUPFAM" id="SSF64076">
    <property type="entry name" value="MTH938-like"/>
    <property type="match status" value="1"/>
</dbReference>
<dbReference type="Gene3D" id="3.40.1230.10">
    <property type="entry name" value="MTH938-like"/>
    <property type="match status" value="1"/>
</dbReference>
<dbReference type="Proteomes" id="UP000783102">
    <property type="component" value="Unassembled WGS sequence"/>
</dbReference>
<dbReference type="OrthoDB" id="9800373at2"/>
<gene>
    <name evidence="4" type="ORF">DP176_03915</name>
    <name evidence="3" type="ORF">G6693_08885</name>
    <name evidence="2" type="ORF">G6731_03885</name>
    <name evidence="1" type="ORF">Pas1_02750</name>
</gene>
<dbReference type="CDD" id="cd05560">
    <property type="entry name" value="Xcc1710_like"/>
    <property type="match status" value="1"/>
</dbReference>
<reference evidence="4 6" key="2">
    <citation type="submission" date="2018-06" db="EMBL/GenBank/DDBJ databases">
        <title>Genome of strain Polynucleobacter sp. FUKU-NW-11.</title>
        <authorList>
            <person name="Hahn M.W."/>
        </authorList>
    </citation>
    <scope>NUCLEOTIDE SEQUENCE [LARGE SCALE GENOMIC DNA]</scope>
    <source>
        <strain evidence="4">FUKU-NW-11</strain>
        <strain evidence="6">FUKU-NW11</strain>
    </source>
</reference>
<dbReference type="RefSeq" id="WP_112204621.1">
    <property type="nucleotide sequence ID" value="NZ_CBCSBS010000001.1"/>
</dbReference>
<organism evidence="1 5">
    <name type="scientific">Polynucleobacter paneuropaeus</name>
    <dbReference type="NCBI Taxonomy" id="2527775"/>
    <lineage>
        <taxon>Bacteria</taxon>
        <taxon>Pseudomonadati</taxon>
        <taxon>Pseudomonadota</taxon>
        <taxon>Betaproteobacteria</taxon>
        <taxon>Burkholderiales</taxon>
        <taxon>Burkholderiaceae</taxon>
        <taxon>Polynucleobacter</taxon>
    </lineage>
</organism>
<dbReference type="EMBL" id="JAANEY010000001">
    <property type="protein sequence ID" value="MBT8551092.1"/>
    <property type="molecule type" value="Genomic_DNA"/>
</dbReference>
<dbReference type="PANTHER" id="PTHR21192">
    <property type="entry name" value="NUCLEAR PROTEIN E3-3"/>
    <property type="match status" value="1"/>
</dbReference>
<reference evidence="2" key="4">
    <citation type="journal article" date="2021" name="Genome Biol. Evol.">
        <title>Continental-Scale Gene Flow Prevents Allopatric Divergence of Pelagic Freshwater Bacteria.</title>
        <authorList>
            <person name="Hoetzinger M."/>
            <person name="Pitt A."/>
            <person name="Huemer A."/>
            <person name="Hahn M.W."/>
        </authorList>
    </citation>
    <scope>NUCLEOTIDE SEQUENCE</scope>
    <source>
        <strain evidence="3">AP-YLGG-20-G6</strain>
        <strain evidence="2">SM1-W8</strain>
    </source>
</reference>
<name>A0A2Z4JNA2_9BURK</name>
<dbReference type="PANTHER" id="PTHR21192:SF2">
    <property type="entry name" value="NADH DEHYDROGENASE [UBIQUINONE] 1 ALPHA SUBCOMPLEX ASSEMBLY FACTOR 3"/>
    <property type="match status" value="1"/>
</dbReference>
<dbReference type="InterPro" id="IPR007523">
    <property type="entry name" value="NDUFAF3/AAMDC"/>
</dbReference>
<dbReference type="Proteomes" id="UP000762271">
    <property type="component" value="Unassembled WGS sequence"/>
</dbReference>
<dbReference type="AlphaFoldDB" id="A0A2Z4JNA2"/>
<evidence type="ECO:0000313" key="1">
    <source>
        <dbReference type="EMBL" id="AWW49392.1"/>
    </source>
</evidence>
<proteinExistence type="predicted"/>
<evidence type="ECO:0000313" key="5">
    <source>
        <dbReference type="Proteomes" id="UP000248592"/>
    </source>
</evidence>
<reference evidence="5" key="1">
    <citation type="submission" date="2018-06" db="EMBL/GenBank/DDBJ databases">
        <title>Description of a new Polynucleobacter species.</title>
        <authorList>
            <person name="Hahn M.W."/>
        </authorList>
    </citation>
    <scope>NUCLEOTIDE SEQUENCE [LARGE SCALE GENOMIC DNA]</scope>
    <source>
        <strain evidence="5">MG-25-Pas1-D2</strain>
    </source>
</reference>
<accession>A0A2Z4JNA2</accession>
<keyword evidence="6" id="KW-1185">Reference proteome</keyword>
<dbReference type="Proteomes" id="UP000248592">
    <property type="component" value="Chromosome"/>
</dbReference>
<dbReference type="InterPro" id="IPR036748">
    <property type="entry name" value="MTH938-like_sf"/>
</dbReference>
<dbReference type="EMBL" id="QMCH01000002">
    <property type="protein sequence ID" value="RAZ42979.1"/>
    <property type="molecule type" value="Genomic_DNA"/>
</dbReference>
<dbReference type="EMBL" id="JAANGI010000001">
    <property type="protein sequence ID" value="MBT8592037.1"/>
    <property type="molecule type" value="Genomic_DNA"/>
</dbReference>
<evidence type="ECO:0000313" key="6">
    <source>
        <dbReference type="Proteomes" id="UP000251072"/>
    </source>
</evidence>
<reference evidence="1" key="3">
    <citation type="journal article" date="2019" name="Int. J. Syst. Evol. Microbiol.">
        <title>Polynucleobacter paneuropaeus sp. nov., characterized by six strains isolated from freshwater lakes located along a 3000 km north-south cross-section across Europe.</title>
        <authorList>
            <person name="Hoetzinger M."/>
            <person name="Schmidt J."/>
            <person name="Pitt A."/>
            <person name="Koll U."/>
            <person name="Lang E."/>
            <person name="Hahn M.W."/>
        </authorList>
    </citation>
    <scope>NUCLEOTIDE SEQUENCE</scope>
    <source>
        <strain evidence="1">MG-25-Pas1-D2</strain>
    </source>
</reference>
<dbReference type="Proteomes" id="UP000251072">
    <property type="component" value="Unassembled WGS sequence"/>
</dbReference>
<dbReference type="EMBL" id="CP030085">
    <property type="protein sequence ID" value="AWW49392.1"/>
    <property type="molecule type" value="Genomic_DNA"/>
</dbReference>
<sequence>MKLESDPHSGANTITGYGDGYVEINKVPHQHAVLLSSNGEISPWPVARFSELQSEHFSQIATLKPELIIIGTGKRQQFPKPELLKPLIAAKVGFEIMDSQAACRTYNILVGEGRRVLLALIVEGDS</sequence>
<evidence type="ECO:0000313" key="2">
    <source>
        <dbReference type="EMBL" id="MBT8551092.1"/>
    </source>
</evidence>